<reference evidence="1 2" key="1">
    <citation type="submission" date="2016-02" db="EMBL/GenBank/DDBJ databases">
        <title>Genome analysis of coral dinoflagellate symbionts highlights evolutionary adaptations to a symbiotic lifestyle.</title>
        <authorList>
            <person name="Aranda M."/>
            <person name="Li Y."/>
            <person name="Liew Y.J."/>
            <person name="Baumgarten S."/>
            <person name="Simakov O."/>
            <person name="Wilson M."/>
            <person name="Piel J."/>
            <person name="Ashoor H."/>
            <person name="Bougouffa S."/>
            <person name="Bajic V.B."/>
            <person name="Ryu T."/>
            <person name="Ravasi T."/>
            <person name="Bayer T."/>
            <person name="Micklem G."/>
            <person name="Kim H."/>
            <person name="Bhak J."/>
            <person name="Lajeunesse T.C."/>
            <person name="Voolstra C.R."/>
        </authorList>
    </citation>
    <scope>NUCLEOTIDE SEQUENCE [LARGE SCALE GENOMIC DNA]</scope>
    <source>
        <strain evidence="1 2">CCMP2467</strain>
    </source>
</reference>
<accession>A0A1Q9BQE3</accession>
<comment type="caution">
    <text evidence="1">The sequence shown here is derived from an EMBL/GenBank/DDBJ whole genome shotgun (WGS) entry which is preliminary data.</text>
</comment>
<organism evidence="1 2">
    <name type="scientific">Symbiodinium microadriaticum</name>
    <name type="common">Dinoflagellate</name>
    <name type="synonym">Zooxanthella microadriatica</name>
    <dbReference type="NCBI Taxonomy" id="2951"/>
    <lineage>
        <taxon>Eukaryota</taxon>
        <taxon>Sar</taxon>
        <taxon>Alveolata</taxon>
        <taxon>Dinophyceae</taxon>
        <taxon>Suessiales</taxon>
        <taxon>Symbiodiniaceae</taxon>
        <taxon>Symbiodinium</taxon>
    </lineage>
</organism>
<keyword evidence="2" id="KW-1185">Reference proteome</keyword>
<proteinExistence type="predicted"/>
<sequence length="33" mass="3725">MILPNAARSAMTKHARISKSVDQRIEALQMVEE</sequence>
<gene>
    <name evidence="1" type="ORF">AK812_SmicGene48098</name>
</gene>
<dbReference type="Proteomes" id="UP000186817">
    <property type="component" value="Unassembled WGS sequence"/>
</dbReference>
<feature type="non-terminal residue" evidence="1">
    <location>
        <position position="33"/>
    </location>
</feature>
<dbReference type="AlphaFoldDB" id="A0A1Q9BQE3"/>
<evidence type="ECO:0000313" key="2">
    <source>
        <dbReference type="Proteomes" id="UP000186817"/>
    </source>
</evidence>
<name>A0A1Q9BQE3_SYMMI</name>
<dbReference type="EMBL" id="LSRX01007072">
    <property type="protein sequence ID" value="OLP72660.1"/>
    <property type="molecule type" value="Genomic_DNA"/>
</dbReference>
<protein>
    <submittedName>
        <fullName evidence="1">Uncharacterized protein</fullName>
    </submittedName>
</protein>
<evidence type="ECO:0000313" key="1">
    <source>
        <dbReference type="EMBL" id="OLP72660.1"/>
    </source>
</evidence>